<protein>
    <submittedName>
        <fullName evidence="1">Uncharacterized protein</fullName>
    </submittedName>
</protein>
<gene>
    <name evidence="1" type="ORF">Sfulv_41560</name>
</gene>
<reference evidence="1 2" key="1">
    <citation type="submission" date="2020-05" db="EMBL/GenBank/DDBJ databases">
        <title>Whole genome shotgun sequence of Streptomyces fulvorobeus NBRC 15897.</title>
        <authorList>
            <person name="Komaki H."/>
            <person name="Tamura T."/>
        </authorList>
    </citation>
    <scope>NUCLEOTIDE SEQUENCE [LARGE SCALE GENOMIC DNA]</scope>
    <source>
        <strain evidence="1 2">NBRC 15897</strain>
    </source>
</reference>
<comment type="caution">
    <text evidence="1">The sequence shown here is derived from an EMBL/GenBank/DDBJ whole genome shotgun (WGS) entry which is preliminary data.</text>
</comment>
<name>A0A7J0C9X6_9ACTN</name>
<dbReference type="Proteomes" id="UP000498980">
    <property type="component" value="Unassembled WGS sequence"/>
</dbReference>
<organism evidence="1 2">
    <name type="scientific">Streptomyces fulvorobeus</name>
    <dbReference type="NCBI Taxonomy" id="284028"/>
    <lineage>
        <taxon>Bacteria</taxon>
        <taxon>Bacillati</taxon>
        <taxon>Actinomycetota</taxon>
        <taxon>Actinomycetes</taxon>
        <taxon>Kitasatosporales</taxon>
        <taxon>Streptomycetaceae</taxon>
        <taxon>Streptomyces</taxon>
    </lineage>
</organism>
<keyword evidence="2" id="KW-1185">Reference proteome</keyword>
<accession>A0A7J0C9X6</accession>
<proteinExistence type="predicted"/>
<dbReference type="AlphaFoldDB" id="A0A7J0C9X6"/>
<dbReference type="EMBL" id="BLWC01000001">
    <property type="protein sequence ID" value="GFM99345.1"/>
    <property type="molecule type" value="Genomic_DNA"/>
</dbReference>
<sequence length="72" mass="8112">MQAGPVFVAYITSEAGFRRRKWRETSGVPPHFGYATARSRPLGRNLTGNGTQNVPFRFELYVNLAAAWLPEE</sequence>
<evidence type="ECO:0000313" key="2">
    <source>
        <dbReference type="Proteomes" id="UP000498980"/>
    </source>
</evidence>
<evidence type="ECO:0000313" key="1">
    <source>
        <dbReference type="EMBL" id="GFM99345.1"/>
    </source>
</evidence>